<evidence type="ECO:0000313" key="2">
    <source>
        <dbReference type="Proteomes" id="UP000010556"/>
    </source>
</evidence>
<proteinExistence type="predicted"/>
<dbReference type="AlphaFoldDB" id="L5LGR5"/>
<gene>
    <name evidence="1" type="ORF">MDA_GLEAN10006008</name>
</gene>
<keyword evidence="2" id="KW-1185">Reference proteome</keyword>
<sequence>MSRCPAERVGLSHQSDILSAAVEAREASATITVLTSQEPGSGLLPEQFFPFENALTTRGEVLHSVSAPGASPTAAPVCSLLAAPLPPQTGRSNWGQHQQQVRAELLLSVGMIGSCCPDRPSGAGGDGEALRGN</sequence>
<accession>L5LGR5</accession>
<dbReference type="Proteomes" id="UP000010556">
    <property type="component" value="Unassembled WGS sequence"/>
</dbReference>
<protein>
    <submittedName>
        <fullName evidence="1">Uncharacterized protein</fullName>
    </submittedName>
</protein>
<organism evidence="1 2">
    <name type="scientific">Myotis davidii</name>
    <name type="common">David's myotis</name>
    <dbReference type="NCBI Taxonomy" id="225400"/>
    <lineage>
        <taxon>Eukaryota</taxon>
        <taxon>Metazoa</taxon>
        <taxon>Chordata</taxon>
        <taxon>Craniata</taxon>
        <taxon>Vertebrata</taxon>
        <taxon>Euteleostomi</taxon>
        <taxon>Mammalia</taxon>
        <taxon>Eutheria</taxon>
        <taxon>Laurasiatheria</taxon>
        <taxon>Chiroptera</taxon>
        <taxon>Yangochiroptera</taxon>
        <taxon>Vespertilionidae</taxon>
        <taxon>Myotis</taxon>
    </lineage>
</organism>
<name>L5LGR5_MYODS</name>
<reference evidence="2" key="1">
    <citation type="journal article" date="2013" name="Science">
        <title>Comparative analysis of bat genomes provides insight into the evolution of flight and immunity.</title>
        <authorList>
            <person name="Zhang G."/>
            <person name="Cowled C."/>
            <person name="Shi Z."/>
            <person name="Huang Z."/>
            <person name="Bishop-Lilly K.A."/>
            <person name="Fang X."/>
            <person name="Wynne J.W."/>
            <person name="Xiong Z."/>
            <person name="Baker M.L."/>
            <person name="Zhao W."/>
            <person name="Tachedjian M."/>
            <person name="Zhu Y."/>
            <person name="Zhou P."/>
            <person name="Jiang X."/>
            <person name="Ng J."/>
            <person name="Yang L."/>
            <person name="Wu L."/>
            <person name="Xiao J."/>
            <person name="Feng Y."/>
            <person name="Chen Y."/>
            <person name="Sun X."/>
            <person name="Zhang Y."/>
            <person name="Marsh G.A."/>
            <person name="Crameri G."/>
            <person name="Broder C.C."/>
            <person name="Frey K.G."/>
            <person name="Wang L.F."/>
            <person name="Wang J."/>
        </authorList>
    </citation>
    <scope>NUCLEOTIDE SEQUENCE [LARGE SCALE GENOMIC DNA]</scope>
</reference>
<evidence type="ECO:0000313" key="1">
    <source>
        <dbReference type="EMBL" id="ELK25205.1"/>
    </source>
</evidence>
<dbReference type="EMBL" id="KB112131">
    <property type="protein sequence ID" value="ELK25205.1"/>
    <property type="molecule type" value="Genomic_DNA"/>
</dbReference>